<feature type="region of interest" description="Disordered" evidence="1">
    <location>
        <begin position="507"/>
        <end position="537"/>
    </location>
</feature>
<gene>
    <name evidence="3" type="ORF">LM010_14670</name>
</gene>
<dbReference type="GO" id="GO:0006260">
    <property type="term" value="P:DNA replication"/>
    <property type="evidence" value="ECO:0007669"/>
    <property type="project" value="InterPro"/>
</dbReference>
<protein>
    <submittedName>
        <fullName evidence="3">DUF3991 domain-containing protein</fullName>
    </submittedName>
</protein>
<sequence>MSWMEDFKRAKSASIVDVVQRNGINLEQESTSNWRGVEHDSFVVNARDNTFYWNSRQQHGDPIDFMMNVVGVESMQDAVKLLNDPSLSRAEIGQRKTEPFKYNTRNSKDFTRANAYLTIARGLNPQLIATLHQKGFLQQNQNGDVVFVWAKSGRRVGAATQGTTIDYDENGRRGTTKRIMKNSEQDFGFNFSIGKPDQLLVFEAPIDALSYLSTHPETNNSMFLSMDGLKPATVTKGIQYMYELTGNVPNSIGFGVDNDPAGHTFFDRMMKDHQYVIQETGEVLPYFNLMPHDRQIPQDREAVLRNVATTVDVDWRDLAAIEKAETNFNSKRELGNGFGFQGGFIDGADNIDQPYTGTQYADRATEIATQMKLVTKDQTPDFELLIRRLQPGMTADVREQLAGKISSYAQQFKQGYEPVTHPIKDWNDDLKSMRIESLSVVLSRHAYAKDDQQIVVDRKSNSDGTMRYQAVNRFDQTIGFFEADSPQEMAYLIKTYGYNAVDKQDERAMGAEAEPTSLRSKAQPRRQSSPPQRALAR</sequence>
<organism evidence="3 4">
    <name type="scientific">Lacticaseibacillus manihotivorans</name>
    <dbReference type="NCBI Taxonomy" id="88233"/>
    <lineage>
        <taxon>Bacteria</taxon>
        <taxon>Bacillati</taxon>
        <taxon>Bacillota</taxon>
        <taxon>Bacilli</taxon>
        <taxon>Lactobacillales</taxon>
        <taxon>Lactobacillaceae</taxon>
        <taxon>Lacticaseibacillus</taxon>
    </lineage>
</organism>
<dbReference type="Pfam" id="PF13154">
    <property type="entry name" value="DUF3991"/>
    <property type="match status" value="1"/>
</dbReference>
<name>A0A5P8JTW5_9LACO</name>
<reference evidence="3 4" key="1">
    <citation type="submission" date="2019-10" db="EMBL/GenBank/DDBJ databases">
        <title>Genome sequencing of Lactobacillus manihotivorans.</title>
        <authorList>
            <person name="Kim K."/>
        </authorList>
    </citation>
    <scope>NUCLEOTIDE SEQUENCE [LARGE SCALE GENOMIC DNA]</scope>
    <source>
        <strain evidence="3 4">LM010</strain>
    </source>
</reference>
<dbReference type="InterPro" id="IPR025054">
    <property type="entry name" value="DUF3991"/>
</dbReference>
<dbReference type="GO" id="GO:0003677">
    <property type="term" value="F:DNA binding"/>
    <property type="evidence" value="ECO:0007669"/>
    <property type="project" value="InterPro"/>
</dbReference>
<dbReference type="EMBL" id="CP045068">
    <property type="protein sequence ID" value="QFQ92553.1"/>
    <property type="molecule type" value="Genomic_DNA"/>
</dbReference>
<dbReference type="Gene3D" id="3.90.580.10">
    <property type="entry name" value="Zinc finger, CHC2-type domain"/>
    <property type="match status" value="1"/>
</dbReference>
<dbReference type="SUPFAM" id="SSF57783">
    <property type="entry name" value="Zinc beta-ribbon"/>
    <property type="match status" value="1"/>
</dbReference>
<dbReference type="AlphaFoldDB" id="A0A5P8JTW5"/>
<evidence type="ECO:0000313" key="4">
    <source>
        <dbReference type="Proteomes" id="UP000388452"/>
    </source>
</evidence>
<dbReference type="Proteomes" id="UP000388452">
    <property type="component" value="Chromosome"/>
</dbReference>
<feature type="compositionally biased region" description="Polar residues" evidence="1">
    <location>
        <begin position="517"/>
        <end position="531"/>
    </location>
</feature>
<dbReference type="Pfam" id="PF13155">
    <property type="entry name" value="Toprim_2"/>
    <property type="match status" value="1"/>
</dbReference>
<dbReference type="GO" id="GO:0008270">
    <property type="term" value="F:zinc ion binding"/>
    <property type="evidence" value="ECO:0007669"/>
    <property type="project" value="InterPro"/>
</dbReference>
<evidence type="ECO:0000313" key="3">
    <source>
        <dbReference type="EMBL" id="QFQ92553.1"/>
    </source>
</evidence>
<evidence type="ECO:0000259" key="2">
    <source>
        <dbReference type="Pfam" id="PF13154"/>
    </source>
</evidence>
<accession>A0A5P8JTW5</accession>
<proteinExistence type="predicted"/>
<dbReference type="InterPro" id="IPR036977">
    <property type="entry name" value="DNA_primase_Znf_CHC2"/>
</dbReference>
<evidence type="ECO:0000256" key="1">
    <source>
        <dbReference type="SAM" id="MobiDB-lite"/>
    </source>
</evidence>
<feature type="domain" description="DUF3991" evidence="2">
    <location>
        <begin position="115"/>
        <end position="195"/>
    </location>
</feature>